<dbReference type="Pfam" id="PF02790">
    <property type="entry name" value="COX2_TM"/>
    <property type="match status" value="1"/>
</dbReference>
<comment type="catalytic activity">
    <reaction evidence="15">
        <text>4 Fe(II)-[cytochrome c] + O2 + 8 H(+)(in) = 4 Fe(III)-[cytochrome c] + 2 H2O + 4 H(+)(out)</text>
        <dbReference type="Rhea" id="RHEA:11436"/>
        <dbReference type="Rhea" id="RHEA-COMP:10350"/>
        <dbReference type="Rhea" id="RHEA-COMP:14399"/>
        <dbReference type="ChEBI" id="CHEBI:15377"/>
        <dbReference type="ChEBI" id="CHEBI:15378"/>
        <dbReference type="ChEBI" id="CHEBI:15379"/>
        <dbReference type="ChEBI" id="CHEBI:29033"/>
        <dbReference type="ChEBI" id="CHEBI:29034"/>
        <dbReference type="EC" id="7.1.1.9"/>
    </reaction>
    <physiologicalReaction direction="left-to-right" evidence="15">
        <dbReference type="Rhea" id="RHEA:11437"/>
    </physiologicalReaction>
</comment>
<evidence type="ECO:0000259" key="18">
    <source>
        <dbReference type="PROSITE" id="PS50857"/>
    </source>
</evidence>
<dbReference type="PANTHER" id="PTHR22888">
    <property type="entry name" value="CYTOCHROME C OXIDASE, SUBUNIT II"/>
    <property type="match status" value="1"/>
</dbReference>
<evidence type="ECO:0000256" key="3">
    <source>
        <dbReference type="ARBA" id="ARBA00015946"/>
    </source>
</evidence>
<dbReference type="InterPro" id="IPR011759">
    <property type="entry name" value="Cyt_c_oxidase_su2_TM_dom"/>
</dbReference>
<evidence type="ECO:0000256" key="17">
    <source>
        <dbReference type="SAM" id="Phobius"/>
    </source>
</evidence>
<dbReference type="InterPro" id="IPR008972">
    <property type="entry name" value="Cupredoxin"/>
</dbReference>
<evidence type="ECO:0000256" key="12">
    <source>
        <dbReference type="ARBA" id="ARBA00022989"/>
    </source>
</evidence>
<keyword evidence="11 16" id="KW-0249">Electron transport</keyword>
<comment type="similarity">
    <text evidence="2 16">Belongs to the cytochrome c oxidase subunit 2 family.</text>
</comment>
<organism evidence="20">
    <name type="scientific">Protankyra bidentata</name>
    <dbReference type="NCBI Taxonomy" id="2904677"/>
    <lineage>
        <taxon>Eukaryota</taxon>
        <taxon>Metazoa</taxon>
        <taxon>Echinodermata</taxon>
        <taxon>Eleutherozoa</taxon>
        <taxon>Echinozoa</taxon>
        <taxon>Holothuroidea</taxon>
        <taxon>Apodacea</taxon>
        <taxon>Apodida</taxon>
        <taxon>Synaptidae</taxon>
        <taxon>Protankyra</taxon>
    </lineage>
</organism>
<dbReference type="PROSITE" id="PS00078">
    <property type="entry name" value="COX2"/>
    <property type="match status" value="1"/>
</dbReference>
<keyword evidence="13 16" id="KW-0186">Copper</keyword>
<keyword evidence="5 16" id="KW-0679">Respiratory chain</keyword>
<gene>
    <name evidence="20" type="primary">cox2</name>
</gene>
<keyword evidence="12 17" id="KW-1133">Transmembrane helix</keyword>
<evidence type="ECO:0000256" key="9">
    <source>
        <dbReference type="ARBA" id="ARBA00022842"/>
    </source>
</evidence>
<feature type="transmembrane region" description="Helical" evidence="17">
    <location>
        <begin position="55"/>
        <end position="78"/>
    </location>
</feature>
<dbReference type="InterPro" id="IPR002429">
    <property type="entry name" value="CcO_II-like_C"/>
</dbReference>
<dbReference type="EMBL" id="PP853087">
    <property type="protein sequence ID" value="XBH50153.1"/>
    <property type="molecule type" value="Genomic_DNA"/>
</dbReference>
<dbReference type="Gene3D" id="2.60.40.420">
    <property type="entry name" value="Cupredoxins - blue copper proteins"/>
    <property type="match status" value="1"/>
</dbReference>
<dbReference type="FunFam" id="2.60.40.420:FF:000001">
    <property type="entry name" value="Cytochrome c oxidase subunit 2"/>
    <property type="match status" value="1"/>
</dbReference>
<evidence type="ECO:0000259" key="19">
    <source>
        <dbReference type="PROSITE" id="PS50999"/>
    </source>
</evidence>
<evidence type="ECO:0000256" key="14">
    <source>
        <dbReference type="ARBA" id="ARBA00023136"/>
    </source>
</evidence>
<dbReference type="InterPro" id="IPR034210">
    <property type="entry name" value="CcO_II_C"/>
</dbReference>
<dbReference type="GO" id="GO:0004129">
    <property type="term" value="F:cytochrome-c oxidase activity"/>
    <property type="evidence" value="ECO:0007669"/>
    <property type="project" value="UniProtKB-EC"/>
</dbReference>
<keyword evidence="9" id="KW-0460">Magnesium</keyword>
<evidence type="ECO:0000256" key="8">
    <source>
        <dbReference type="ARBA" id="ARBA00022792"/>
    </source>
</evidence>
<feature type="domain" description="Cytochrome oxidase subunit II transmembrane region profile" evidence="19">
    <location>
        <begin position="1"/>
        <end position="91"/>
    </location>
</feature>
<dbReference type="PRINTS" id="PR01166">
    <property type="entry name" value="CYCOXIDASEII"/>
</dbReference>
<evidence type="ECO:0000256" key="7">
    <source>
        <dbReference type="ARBA" id="ARBA00022723"/>
    </source>
</evidence>
<dbReference type="Pfam" id="PF00116">
    <property type="entry name" value="COX2"/>
    <property type="match status" value="1"/>
</dbReference>
<reference evidence="20" key="1">
    <citation type="submission" date="2024-05" db="EMBL/GenBank/DDBJ databases">
        <authorList>
            <person name="Zheng S."/>
            <person name="Shi X."/>
        </authorList>
    </citation>
    <scope>NUCLEOTIDE SEQUENCE</scope>
</reference>
<dbReference type="AlphaFoldDB" id="A0AAU7E623"/>
<dbReference type="Gene3D" id="1.10.287.90">
    <property type="match status" value="1"/>
</dbReference>
<proteinExistence type="inferred from homology"/>
<evidence type="ECO:0000256" key="5">
    <source>
        <dbReference type="ARBA" id="ARBA00022660"/>
    </source>
</evidence>
<feature type="domain" description="Cytochrome oxidase subunit II copper A binding" evidence="18">
    <location>
        <begin position="92"/>
        <end position="225"/>
    </location>
</feature>
<keyword evidence="8 16" id="KW-0999">Mitochondrion inner membrane</keyword>
<evidence type="ECO:0000256" key="11">
    <source>
        <dbReference type="ARBA" id="ARBA00022982"/>
    </source>
</evidence>
<evidence type="ECO:0000256" key="13">
    <source>
        <dbReference type="ARBA" id="ARBA00023008"/>
    </source>
</evidence>
<dbReference type="InterPro" id="IPR001505">
    <property type="entry name" value="Copper_CuA"/>
</dbReference>
<name>A0AAU7E623_9ECHN</name>
<keyword evidence="10" id="KW-1278">Translocase</keyword>
<dbReference type="PROSITE" id="PS50999">
    <property type="entry name" value="COX2_TM"/>
    <property type="match status" value="1"/>
</dbReference>
<keyword evidence="16 20" id="KW-0496">Mitochondrion</keyword>
<comment type="subcellular location">
    <subcellularLocation>
        <location evidence="1 16">Mitochondrion inner membrane</location>
        <topology evidence="1 16">Multi-pass membrane protein</topology>
    </subcellularLocation>
</comment>
<evidence type="ECO:0000256" key="2">
    <source>
        <dbReference type="ARBA" id="ARBA00007866"/>
    </source>
</evidence>
<evidence type="ECO:0000256" key="6">
    <source>
        <dbReference type="ARBA" id="ARBA00022692"/>
    </source>
</evidence>
<dbReference type="CDD" id="cd13912">
    <property type="entry name" value="CcO_II_C"/>
    <property type="match status" value="1"/>
</dbReference>
<feature type="transmembrane region" description="Helical" evidence="17">
    <location>
        <begin position="23"/>
        <end position="43"/>
    </location>
</feature>
<comment type="cofactor">
    <cofactor evidence="16">
        <name>Cu cation</name>
        <dbReference type="ChEBI" id="CHEBI:23378"/>
    </cofactor>
    <text evidence="16">Binds a copper A center.</text>
</comment>
<evidence type="ECO:0000256" key="4">
    <source>
        <dbReference type="ARBA" id="ARBA00022448"/>
    </source>
</evidence>
<evidence type="ECO:0000256" key="15">
    <source>
        <dbReference type="ARBA" id="ARBA00049512"/>
    </source>
</evidence>
<protein>
    <recommendedName>
        <fullName evidence="3 16">Cytochrome c oxidase subunit 2</fullName>
    </recommendedName>
</protein>
<dbReference type="PROSITE" id="PS50857">
    <property type="entry name" value="COX2_CUA"/>
    <property type="match status" value="1"/>
</dbReference>
<accession>A0AAU7E623</accession>
<keyword evidence="7 16" id="KW-0479">Metal-binding</keyword>
<dbReference type="GO" id="GO:0005743">
    <property type="term" value="C:mitochondrial inner membrane"/>
    <property type="evidence" value="ECO:0007669"/>
    <property type="project" value="UniProtKB-SubCell"/>
</dbReference>
<dbReference type="GO" id="GO:0005507">
    <property type="term" value="F:copper ion binding"/>
    <property type="evidence" value="ECO:0007669"/>
    <property type="project" value="InterPro"/>
</dbReference>
<sequence length="229" mass="26387">MATWTQFGLQDVSSPFASELLHFHDYVLVSIVIILVVVLYGLTSAITGNNTNFNLYYGQVVETVWTIVPIFFLLLIGYPSLQILYTLEEVKDVHWTVKVIGHQWYWSYEFSDYFNFSFDSFMIPTEDLEFGFPRLLEVDNRLVLPFRQTIRVLVSSSDVIHAWTLPSLGVKMDAVPGRINQIYTFISRPGIYYGQCSEICGANHSFMPIVLEAINFKDFCNWCSSNIEE</sequence>
<evidence type="ECO:0000256" key="16">
    <source>
        <dbReference type="RuleBase" id="RU000457"/>
    </source>
</evidence>
<keyword evidence="6 16" id="KW-0812">Transmembrane</keyword>
<keyword evidence="14 16" id="KW-0472">Membrane</keyword>
<evidence type="ECO:0000256" key="1">
    <source>
        <dbReference type="ARBA" id="ARBA00004448"/>
    </source>
</evidence>
<dbReference type="SUPFAM" id="SSF81464">
    <property type="entry name" value="Cytochrome c oxidase subunit II-like, transmembrane region"/>
    <property type="match status" value="1"/>
</dbReference>
<keyword evidence="4 16" id="KW-0813">Transport</keyword>
<evidence type="ECO:0000313" key="20">
    <source>
        <dbReference type="EMBL" id="XBH50153.1"/>
    </source>
</evidence>
<dbReference type="InterPro" id="IPR036257">
    <property type="entry name" value="Cyt_c_oxidase_su2_TM_sf"/>
</dbReference>
<evidence type="ECO:0000256" key="10">
    <source>
        <dbReference type="ARBA" id="ARBA00022967"/>
    </source>
</evidence>
<dbReference type="InterPro" id="IPR045187">
    <property type="entry name" value="CcO_II"/>
</dbReference>
<geneLocation type="mitochondrion" evidence="20"/>
<dbReference type="SUPFAM" id="SSF49503">
    <property type="entry name" value="Cupredoxins"/>
    <property type="match status" value="1"/>
</dbReference>
<comment type="function">
    <text evidence="16">Component of the cytochrome c oxidase, the last enzyme in the mitochondrial electron transport chain which drives oxidative phosphorylation. The respiratory chain contains 3 multisubunit complexes succinate dehydrogenase (complex II, CII), ubiquinol-cytochrome c oxidoreductase (cytochrome b-c1 complex, complex III, CIII) and cytochrome c oxidase (complex IV, CIV), that cooperate to transfer electrons derived from NADH and succinate to molecular oxygen, creating an electrochemical gradient over the inner membrane that drives transmembrane transport and the ATP synthase. Cytochrome c oxidase is the component of the respiratory chain that catalyzes the reduction of oxygen to water. Electrons originating from reduced cytochrome c in the intermembrane space (IMS) are transferred via the dinuclear copper A center (CU(A)) of subunit 2 and heme A of subunit 1 to the active site in subunit 1, a binuclear center (BNC) formed by heme A3 and copper B (CU(B)). The BNC reduces molecular oxygen to 2 water molecules using 4 electrons from cytochrome c in the IMS and 4 protons from the mitochondrial matrix.</text>
</comment>
<dbReference type="PANTHER" id="PTHR22888:SF9">
    <property type="entry name" value="CYTOCHROME C OXIDASE SUBUNIT 2"/>
    <property type="match status" value="1"/>
</dbReference>
<dbReference type="GO" id="GO:0042773">
    <property type="term" value="P:ATP synthesis coupled electron transport"/>
    <property type="evidence" value="ECO:0007669"/>
    <property type="project" value="TreeGrafter"/>
</dbReference>